<keyword evidence="4 7" id="KW-0732">Signal</keyword>
<proteinExistence type="predicted"/>
<reference evidence="9 10" key="1">
    <citation type="journal article" date="2009" name="Nature">
        <title>Evolution of pathogenicity and sexual reproduction in eight Candida genomes.</title>
        <authorList>
            <person name="Butler G."/>
            <person name="Rasmussen M.D."/>
            <person name="Lin M.F."/>
            <person name="Santos M.A."/>
            <person name="Sakthikumar S."/>
            <person name="Munro C.A."/>
            <person name="Rheinbay E."/>
            <person name="Grabherr M."/>
            <person name="Forche A."/>
            <person name="Reedy J.L."/>
            <person name="Agrafioti I."/>
            <person name="Arnaud M.B."/>
            <person name="Bates S."/>
            <person name="Brown A.J."/>
            <person name="Brunke S."/>
            <person name="Costanzo M.C."/>
            <person name="Fitzpatrick D.A."/>
            <person name="de Groot P.W."/>
            <person name="Harris D."/>
            <person name="Hoyer L.L."/>
            <person name="Hube B."/>
            <person name="Klis F.M."/>
            <person name="Kodira C."/>
            <person name="Lennard N."/>
            <person name="Logue M.E."/>
            <person name="Martin R."/>
            <person name="Neiman A.M."/>
            <person name="Nikolaou E."/>
            <person name="Quail M.A."/>
            <person name="Quinn J."/>
            <person name="Santos M.C."/>
            <person name="Schmitzberger F.F."/>
            <person name="Sherlock G."/>
            <person name="Shah P."/>
            <person name="Silverstein K.A."/>
            <person name="Skrzypek M.S."/>
            <person name="Soll D."/>
            <person name="Staggs R."/>
            <person name="Stansfield I."/>
            <person name="Stumpf M.P."/>
            <person name="Sudbery P.E."/>
            <person name="Srikantha T."/>
            <person name="Zeng Q."/>
            <person name="Berman J."/>
            <person name="Berriman M."/>
            <person name="Heitman J."/>
            <person name="Gow N.A."/>
            <person name="Lorenz M.C."/>
            <person name="Birren B.W."/>
            <person name="Kellis M."/>
            <person name="Cuomo C.A."/>
        </authorList>
    </citation>
    <scope>NUCLEOTIDE SEQUENCE [LARGE SCALE GENOMIC DNA]</scope>
    <source>
        <strain evidence="9 10">ATCC 42720</strain>
    </source>
</reference>
<evidence type="ECO:0000313" key="9">
    <source>
        <dbReference type="EMBL" id="EEQ41469.1"/>
    </source>
</evidence>
<feature type="domain" description="Hyphally-regulated cell wall protein N-terminal" evidence="8">
    <location>
        <begin position="16"/>
        <end position="332"/>
    </location>
</feature>
<protein>
    <recommendedName>
        <fullName evidence="8">Hyphally-regulated cell wall protein N-terminal domain-containing protein</fullName>
    </recommendedName>
</protein>
<dbReference type="KEGG" id="clu:CLUG_05597"/>
<name>C4YBL9_CLAL4</name>
<evidence type="ECO:0000256" key="4">
    <source>
        <dbReference type="ARBA" id="ARBA00022729"/>
    </source>
</evidence>
<organism evidence="9 10">
    <name type="scientific">Clavispora lusitaniae (strain ATCC 42720)</name>
    <name type="common">Yeast</name>
    <name type="synonym">Candida lusitaniae</name>
    <dbReference type="NCBI Taxonomy" id="306902"/>
    <lineage>
        <taxon>Eukaryota</taxon>
        <taxon>Fungi</taxon>
        <taxon>Dikarya</taxon>
        <taxon>Ascomycota</taxon>
        <taxon>Saccharomycotina</taxon>
        <taxon>Pichiomycetes</taxon>
        <taxon>Metschnikowiaceae</taxon>
        <taxon>Clavispora</taxon>
    </lineage>
</organism>
<feature type="compositionally biased region" description="Low complexity" evidence="6">
    <location>
        <begin position="352"/>
        <end position="364"/>
    </location>
</feature>
<dbReference type="STRING" id="306902.C4YBL9"/>
<keyword evidence="3" id="KW-0964">Secreted</keyword>
<dbReference type="HOGENOM" id="CLU_685124_0_0_1"/>
<evidence type="ECO:0000256" key="2">
    <source>
        <dbReference type="ARBA" id="ARBA00022512"/>
    </source>
</evidence>
<evidence type="ECO:0000259" key="8">
    <source>
        <dbReference type="Pfam" id="PF11765"/>
    </source>
</evidence>
<sequence length="402" mass="42422">MRFTSSFYLSLATLVSFSVGLITISEDQNGYGTANYFDDIRIEPGVTLSFDNKYGILINTFAGEVTNEGRLFVTDSAGNLGMSVTFMQGIYNDGITVLNAVKELAAPSFIFSGLYFVNNGEIYMGGQGSVGIAVMDISPLLVTTPENHGTITFAQTTSSAGVAYFGRAGQSVINDGTVCLSEMNFQQRANVEGTGCYSVGNNSLMLMDSPAIWTLSEGQTVYLSSPSSQIRIGAATPLNTINIAGWGNGNMIGFSGVVTSTRISGSTLTVFQLLVPFYFNIGPGYDNRYVNIGGMYSKNGFIVTSYVSYNMPPPDTSRPAVCNVCRGVYEIPVAPTPEFNFTTDGNSTAPPSSSGVPLSSSTQLSSSFLSSSSVESSSSLESSSLISSSLQSLSSESSSFAS</sequence>
<dbReference type="Proteomes" id="UP000007703">
    <property type="component" value="Unassembled WGS sequence"/>
</dbReference>
<keyword evidence="2" id="KW-0134">Cell wall</keyword>
<feature type="region of interest" description="Disordered" evidence="6">
    <location>
        <begin position="340"/>
        <end position="364"/>
    </location>
</feature>
<dbReference type="InParanoid" id="C4YBL9"/>
<evidence type="ECO:0000313" key="10">
    <source>
        <dbReference type="Proteomes" id="UP000007703"/>
    </source>
</evidence>
<dbReference type="VEuPathDB" id="FungiDB:CLUG_05597"/>
<feature type="chain" id="PRO_5002946660" description="Hyphally-regulated cell wall protein N-terminal domain-containing protein" evidence="7">
    <location>
        <begin position="21"/>
        <end position="402"/>
    </location>
</feature>
<dbReference type="GO" id="GO:0009277">
    <property type="term" value="C:fungal-type cell wall"/>
    <property type="evidence" value="ECO:0007669"/>
    <property type="project" value="UniProtKB-ARBA"/>
</dbReference>
<comment type="subcellular location">
    <subcellularLocation>
        <location evidence="1">Secreted</location>
        <location evidence="1">Cell wall</location>
    </subcellularLocation>
</comment>
<accession>C4YBL9</accession>
<dbReference type="InterPro" id="IPR021031">
    <property type="entry name" value="Hyphal-reg_cell_wall_N"/>
</dbReference>
<gene>
    <name evidence="9" type="ORF">CLUG_05597</name>
</gene>
<feature type="compositionally biased region" description="Polar residues" evidence="6">
    <location>
        <begin position="340"/>
        <end position="351"/>
    </location>
</feature>
<dbReference type="OrthoDB" id="4022214at2759"/>
<keyword evidence="5" id="KW-0325">Glycoprotein</keyword>
<dbReference type="Pfam" id="PF11765">
    <property type="entry name" value="Hyphal_reg_CWP"/>
    <property type="match status" value="1"/>
</dbReference>
<dbReference type="EMBL" id="CH408082">
    <property type="protein sequence ID" value="EEQ41469.1"/>
    <property type="molecule type" value="Genomic_DNA"/>
</dbReference>
<evidence type="ECO:0000256" key="6">
    <source>
        <dbReference type="SAM" id="MobiDB-lite"/>
    </source>
</evidence>
<evidence type="ECO:0000256" key="3">
    <source>
        <dbReference type="ARBA" id="ARBA00022525"/>
    </source>
</evidence>
<dbReference type="AlphaFoldDB" id="C4YBL9"/>
<evidence type="ECO:0000256" key="7">
    <source>
        <dbReference type="SAM" id="SignalP"/>
    </source>
</evidence>
<dbReference type="OMA" id="CLENEVY"/>
<evidence type="ECO:0000256" key="1">
    <source>
        <dbReference type="ARBA" id="ARBA00004191"/>
    </source>
</evidence>
<evidence type="ECO:0000256" key="5">
    <source>
        <dbReference type="ARBA" id="ARBA00023180"/>
    </source>
</evidence>
<feature type="signal peptide" evidence="7">
    <location>
        <begin position="1"/>
        <end position="20"/>
    </location>
</feature>